<sequence>MSSLGTWKEQKERAKQGLAGATKTAQRGNKTTSFEKIKRIVYGRGGAAGINTVCSLQTALRLNHMWPHAYLEGFVDERDPRSRC</sequence>
<protein>
    <submittedName>
        <fullName evidence="2">Uncharacterized protein</fullName>
    </submittedName>
</protein>
<gene>
    <name evidence="2" type="ORF">PoB_006393200</name>
</gene>
<comment type="caution">
    <text evidence="2">The sequence shown here is derived from an EMBL/GenBank/DDBJ whole genome shotgun (WGS) entry which is preliminary data.</text>
</comment>
<accession>A0AAV4CZR6</accession>
<reference evidence="2 3" key="1">
    <citation type="journal article" date="2021" name="Elife">
        <title>Chloroplast acquisition without the gene transfer in kleptoplastic sea slugs, Plakobranchus ocellatus.</title>
        <authorList>
            <person name="Maeda T."/>
            <person name="Takahashi S."/>
            <person name="Yoshida T."/>
            <person name="Shimamura S."/>
            <person name="Takaki Y."/>
            <person name="Nagai Y."/>
            <person name="Toyoda A."/>
            <person name="Suzuki Y."/>
            <person name="Arimoto A."/>
            <person name="Ishii H."/>
            <person name="Satoh N."/>
            <person name="Nishiyama T."/>
            <person name="Hasebe M."/>
            <person name="Maruyama T."/>
            <person name="Minagawa J."/>
            <person name="Obokata J."/>
            <person name="Shigenobu S."/>
        </authorList>
    </citation>
    <scope>NUCLEOTIDE SEQUENCE [LARGE SCALE GENOMIC DNA]</scope>
</reference>
<organism evidence="2 3">
    <name type="scientific">Plakobranchus ocellatus</name>
    <dbReference type="NCBI Taxonomy" id="259542"/>
    <lineage>
        <taxon>Eukaryota</taxon>
        <taxon>Metazoa</taxon>
        <taxon>Spiralia</taxon>
        <taxon>Lophotrochozoa</taxon>
        <taxon>Mollusca</taxon>
        <taxon>Gastropoda</taxon>
        <taxon>Heterobranchia</taxon>
        <taxon>Euthyneura</taxon>
        <taxon>Panpulmonata</taxon>
        <taxon>Sacoglossa</taxon>
        <taxon>Placobranchoidea</taxon>
        <taxon>Plakobranchidae</taxon>
        <taxon>Plakobranchus</taxon>
    </lineage>
</organism>
<feature type="region of interest" description="Disordered" evidence="1">
    <location>
        <begin position="1"/>
        <end position="30"/>
    </location>
</feature>
<keyword evidence="3" id="KW-1185">Reference proteome</keyword>
<evidence type="ECO:0000256" key="1">
    <source>
        <dbReference type="SAM" id="MobiDB-lite"/>
    </source>
</evidence>
<dbReference type="Proteomes" id="UP000735302">
    <property type="component" value="Unassembled WGS sequence"/>
</dbReference>
<evidence type="ECO:0000313" key="2">
    <source>
        <dbReference type="EMBL" id="GFO37427.1"/>
    </source>
</evidence>
<name>A0AAV4CZR6_9GAST</name>
<evidence type="ECO:0000313" key="3">
    <source>
        <dbReference type="Proteomes" id="UP000735302"/>
    </source>
</evidence>
<dbReference type="EMBL" id="BLXT01007237">
    <property type="protein sequence ID" value="GFO37427.1"/>
    <property type="molecule type" value="Genomic_DNA"/>
</dbReference>
<proteinExistence type="predicted"/>
<dbReference type="AlphaFoldDB" id="A0AAV4CZR6"/>